<dbReference type="GO" id="GO:0009279">
    <property type="term" value="C:cell outer membrane"/>
    <property type="evidence" value="ECO:0007669"/>
    <property type="project" value="UniProtKB-SubCell"/>
</dbReference>
<gene>
    <name evidence="9" type="ORF">SAMN05421749_101200</name>
</gene>
<keyword evidence="7" id="KW-0998">Cell outer membrane</keyword>
<dbReference type="AlphaFoldDB" id="A0A1G6GQL1"/>
<evidence type="ECO:0000256" key="5">
    <source>
        <dbReference type="ARBA" id="ARBA00022729"/>
    </source>
</evidence>
<organism evidence="9 10">
    <name type="scientific">Acinetobacter marinus</name>
    <dbReference type="NCBI Taxonomy" id="281375"/>
    <lineage>
        <taxon>Bacteria</taxon>
        <taxon>Pseudomonadati</taxon>
        <taxon>Pseudomonadota</taxon>
        <taxon>Gammaproteobacteria</taxon>
        <taxon>Moraxellales</taxon>
        <taxon>Moraxellaceae</taxon>
        <taxon>Acinetobacter</taxon>
    </lineage>
</organism>
<dbReference type="PANTHER" id="PTHR35093">
    <property type="entry name" value="OUTER MEMBRANE PROTEIN NMB0088-RELATED"/>
    <property type="match status" value="1"/>
</dbReference>
<dbReference type="EMBL" id="FMYK01000001">
    <property type="protein sequence ID" value="SDB83486.1"/>
    <property type="molecule type" value="Genomic_DNA"/>
</dbReference>
<dbReference type="PANTHER" id="PTHR35093:SF8">
    <property type="entry name" value="OUTER MEMBRANE PROTEIN NMB0088-RELATED"/>
    <property type="match status" value="1"/>
</dbReference>
<keyword evidence="10" id="KW-1185">Reference proteome</keyword>
<dbReference type="Proteomes" id="UP000242317">
    <property type="component" value="Unassembled WGS sequence"/>
</dbReference>
<evidence type="ECO:0000256" key="8">
    <source>
        <dbReference type="SAM" id="SignalP"/>
    </source>
</evidence>
<name>A0A1G6GQL1_9GAMM</name>
<proteinExistence type="inferred from homology"/>
<keyword evidence="6" id="KW-0472">Membrane</keyword>
<dbReference type="InterPro" id="IPR005017">
    <property type="entry name" value="OMPP1/FadL/TodX"/>
</dbReference>
<evidence type="ECO:0000256" key="1">
    <source>
        <dbReference type="ARBA" id="ARBA00004571"/>
    </source>
</evidence>
<accession>A0A1G6GQL1</accession>
<feature type="signal peptide" evidence="8">
    <location>
        <begin position="1"/>
        <end position="22"/>
    </location>
</feature>
<evidence type="ECO:0000256" key="6">
    <source>
        <dbReference type="ARBA" id="ARBA00023136"/>
    </source>
</evidence>
<dbReference type="GO" id="GO:0015483">
    <property type="term" value="F:long-chain fatty acid transporting porin activity"/>
    <property type="evidence" value="ECO:0007669"/>
    <property type="project" value="TreeGrafter"/>
</dbReference>
<protein>
    <submittedName>
        <fullName evidence="9">Long-chain fatty acid transport protein</fullName>
    </submittedName>
</protein>
<dbReference type="Pfam" id="PF03349">
    <property type="entry name" value="Toluene_X"/>
    <property type="match status" value="1"/>
</dbReference>
<evidence type="ECO:0000313" key="10">
    <source>
        <dbReference type="Proteomes" id="UP000242317"/>
    </source>
</evidence>
<feature type="chain" id="PRO_5017242535" evidence="8">
    <location>
        <begin position="23"/>
        <end position="404"/>
    </location>
</feature>
<dbReference type="OrthoDB" id="6677261at2"/>
<dbReference type="SUPFAM" id="SSF56935">
    <property type="entry name" value="Porins"/>
    <property type="match status" value="1"/>
</dbReference>
<evidence type="ECO:0000256" key="3">
    <source>
        <dbReference type="ARBA" id="ARBA00022452"/>
    </source>
</evidence>
<reference evidence="10" key="1">
    <citation type="submission" date="2016-09" db="EMBL/GenBank/DDBJ databases">
        <authorList>
            <person name="Varghese N."/>
            <person name="Submissions S."/>
        </authorList>
    </citation>
    <scope>NUCLEOTIDE SEQUENCE [LARGE SCALE GENOMIC DNA]</scope>
    <source>
        <strain evidence="10">ANC 3699</strain>
    </source>
</reference>
<evidence type="ECO:0000256" key="4">
    <source>
        <dbReference type="ARBA" id="ARBA00022692"/>
    </source>
</evidence>
<dbReference type="RefSeq" id="WP_092614705.1">
    <property type="nucleotide sequence ID" value="NZ_FMYK01000001.1"/>
</dbReference>
<evidence type="ECO:0000256" key="2">
    <source>
        <dbReference type="ARBA" id="ARBA00008163"/>
    </source>
</evidence>
<keyword evidence="3" id="KW-1134">Transmembrane beta strand</keyword>
<keyword evidence="4" id="KW-0812">Transmembrane</keyword>
<keyword evidence="5 8" id="KW-0732">Signal</keyword>
<comment type="similarity">
    <text evidence="2">Belongs to the OmpP1/FadL family.</text>
</comment>
<comment type="subcellular location">
    <subcellularLocation>
        <location evidence="1">Cell outer membrane</location>
        <topology evidence="1">Multi-pass membrane protein</topology>
    </subcellularLocation>
</comment>
<dbReference type="Gene3D" id="2.40.160.60">
    <property type="entry name" value="Outer membrane protein transport protein (OMPP1/FadL/TodX)"/>
    <property type="match status" value="1"/>
</dbReference>
<evidence type="ECO:0000313" key="9">
    <source>
        <dbReference type="EMBL" id="SDB83486.1"/>
    </source>
</evidence>
<evidence type="ECO:0000256" key="7">
    <source>
        <dbReference type="ARBA" id="ARBA00023237"/>
    </source>
</evidence>
<sequence>MKKTVISTIVPTVMLCSAQLHAAALDRTGQSILPFLQPGNYFEAGIAILDPRLSGKMNDDFNKGDLVAAAGTDTGDIGKTYVTPSAAIKFQPSEHVSVGFIYEHPFGADAGYPTKDLPTYTLNDDNTGSKVKTESLSSIIGYQPNKNWNLYGGVVVQSLEAESHAHGAGFKWMNYDMKAPKETGYGWLAGVAYSVPEIALQVALTYRSEIDHKVNDMTESVAIESPAGVIIDFGTETTSATLTTPQSVNLDLQTGIAKGTVAFANVRWVDWNKNPVRPPKLYESTEILTGKGTTLVSYYDDQISANLGVGRKLNQKWGGNVSVGWDSGAGELVSTQGPVNGYWNVGAGLKFNSQPNYDISFGVKYFWLGDAKSQSASDFGTSNYDAEFTDNSLWAYGLKLGYRF</sequence>